<evidence type="ECO:0000313" key="2">
    <source>
        <dbReference type="EMBL" id="OOP66222.1"/>
    </source>
</evidence>
<reference evidence="2 3" key="1">
    <citation type="submission" date="2017-01" db="EMBL/GenBank/DDBJ databases">
        <title>Draft genome sequence of Bacillus oleronius.</title>
        <authorList>
            <person name="Allam M."/>
        </authorList>
    </citation>
    <scope>NUCLEOTIDE SEQUENCE [LARGE SCALE GENOMIC DNA]</scope>
    <source>
        <strain evidence="2 3">DSM 9356</strain>
    </source>
</reference>
<dbReference type="SUPFAM" id="SSF53756">
    <property type="entry name" value="UDP-Glycosyltransferase/glycogen phosphorylase"/>
    <property type="match status" value="1"/>
</dbReference>
<dbReference type="PANTHER" id="PTHR12526:SF625">
    <property type="entry name" value="PHOSPHATIDYLINOSITOL GLYCAN-CLASS A"/>
    <property type="match status" value="1"/>
</dbReference>
<feature type="domain" description="Spore protein YkvP/CgeB glycosyl transferase-like" evidence="1">
    <location>
        <begin position="240"/>
        <end position="321"/>
    </location>
</feature>
<dbReference type="RefSeq" id="WP_071976883.1">
    <property type="nucleotide sequence ID" value="NZ_CP065424.1"/>
</dbReference>
<dbReference type="InterPro" id="IPR055259">
    <property type="entry name" value="YkvP/CgeB_Glyco_trans-like"/>
</dbReference>
<protein>
    <recommendedName>
        <fullName evidence="1">Spore protein YkvP/CgeB glycosyl transferase-like domain-containing protein</fullName>
    </recommendedName>
</protein>
<comment type="caution">
    <text evidence="2">The sequence shown here is derived from an EMBL/GenBank/DDBJ whole genome shotgun (WGS) entry which is preliminary data.</text>
</comment>
<organism evidence="2 3">
    <name type="scientific">Heyndrickxia oleronia</name>
    <dbReference type="NCBI Taxonomy" id="38875"/>
    <lineage>
        <taxon>Bacteria</taxon>
        <taxon>Bacillati</taxon>
        <taxon>Bacillota</taxon>
        <taxon>Bacilli</taxon>
        <taxon>Bacillales</taxon>
        <taxon>Bacillaceae</taxon>
        <taxon>Heyndrickxia</taxon>
    </lineage>
</organism>
<proteinExistence type="predicted"/>
<dbReference type="AlphaFoldDB" id="A0A8E2I4J7"/>
<evidence type="ECO:0000259" key="1">
    <source>
        <dbReference type="Pfam" id="PF13524"/>
    </source>
</evidence>
<gene>
    <name evidence="2" type="ORF">BWZ43_22120</name>
</gene>
<accession>A0A8E2I4J7</accession>
<dbReference type="GO" id="GO:0016757">
    <property type="term" value="F:glycosyltransferase activity"/>
    <property type="evidence" value="ECO:0007669"/>
    <property type="project" value="TreeGrafter"/>
</dbReference>
<name>A0A8E2I4J7_9BACI</name>
<dbReference type="Proteomes" id="UP000189761">
    <property type="component" value="Unassembled WGS sequence"/>
</dbReference>
<dbReference type="Pfam" id="PF13524">
    <property type="entry name" value="Glyco_trans_1_2"/>
    <property type="match status" value="1"/>
</dbReference>
<keyword evidence="3" id="KW-1185">Reference proteome</keyword>
<evidence type="ECO:0000313" key="3">
    <source>
        <dbReference type="Proteomes" id="UP000189761"/>
    </source>
</evidence>
<dbReference type="PANTHER" id="PTHR12526">
    <property type="entry name" value="GLYCOSYLTRANSFERASE"/>
    <property type="match status" value="1"/>
</dbReference>
<dbReference type="Gene3D" id="3.40.50.2000">
    <property type="entry name" value="Glycogen Phosphorylase B"/>
    <property type="match status" value="1"/>
</dbReference>
<sequence length="329" mass="38247">MRIIHGPTEIAGQIGILCKELRNNGHQVGGYNWFHTYLNYNSNIINTDLFEIGKEIPTFIHHADLFHFHNGETFFQGFSDLPHMKEAGKKMVMHHWGNDVRTTKLTRELNPYPLPPSYFSDEEIHERLSEISKYIDTAIVQDYEVYPYVKDYYKHVHVLPLAIDIKKFTPSYPRKDQSEPLIIHAPTNREFKGTDYIDNAIEILKGTKQFNYTLIEKMNHKEALDMYMKSDIIIDQLLIGTYGMLSVEAMAMGKVVVGYIREDVRNQLPYKLPIVTATPENIHDVLADLIDNPEKRFEIGQQGRKYVRDYHASDKVAQQLISIYNNLNQ</sequence>
<dbReference type="EMBL" id="MTLA01000348">
    <property type="protein sequence ID" value="OOP66222.1"/>
    <property type="molecule type" value="Genomic_DNA"/>
</dbReference>